<dbReference type="InterPro" id="IPR029063">
    <property type="entry name" value="SAM-dependent_MTases_sf"/>
</dbReference>
<dbReference type="STRING" id="9402.L5KDT4"/>
<dbReference type="Gene3D" id="3.90.120.10">
    <property type="entry name" value="DNA Methylase, subunit A, domain 2"/>
    <property type="match status" value="1"/>
</dbReference>
<reference evidence="6" key="1">
    <citation type="journal article" date="2013" name="Science">
        <title>Comparative analysis of bat genomes provides insight into the evolution of flight and immunity.</title>
        <authorList>
            <person name="Zhang G."/>
            <person name="Cowled C."/>
            <person name="Shi Z."/>
            <person name="Huang Z."/>
            <person name="Bishop-Lilly K.A."/>
            <person name="Fang X."/>
            <person name="Wynne J.W."/>
            <person name="Xiong Z."/>
            <person name="Baker M.L."/>
            <person name="Zhao W."/>
            <person name="Tachedjian M."/>
            <person name="Zhu Y."/>
            <person name="Zhou P."/>
            <person name="Jiang X."/>
            <person name="Ng J."/>
            <person name="Yang L."/>
            <person name="Wu L."/>
            <person name="Xiao J."/>
            <person name="Feng Y."/>
            <person name="Chen Y."/>
            <person name="Sun X."/>
            <person name="Zhang Y."/>
            <person name="Marsh G.A."/>
            <person name="Crameri G."/>
            <person name="Broder C.C."/>
            <person name="Frey K.G."/>
            <person name="Wang L.F."/>
            <person name="Wang J."/>
        </authorList>
    </citation>
    <scope>NUCLEOTIDE SEQUENCE [LARGE SCALE GENOMIC DNA]</scope>
</reference>
<dbReference type="InParanoid" id="L5KDT4"/>
<dbReference type="PANTHER" id="PTHR10629:SF52">
    <property type="entry name" value="DNA (CYTOSINE-5)-METHYLTRANSFERASE 1"/>
    <property type="match status" value="1"/>
</dbReference>
<evidence type="ECO:0000313" key="5">
    <source>
        <dbReference type="EMBL" id="ELK08663.1"/>
    </source>
</evidence>
<name>L5KDT4_PTEAL</name>
<dbReference type="EMBL" id="KB030886">
    <property type="protein sequence ID" value="ELK08663.1"/>
    <property type="molecule type" value="Genomic_DNA"/>
</dbReference>
<dbReference type="Proteomes" id="UP000010552">
    <property type="component" value="Unassembled WGS sequence"/>
</dbReference>
<dbReference type="InterPro" id="IPR001525">
    <property type="entry name" value="C5_MeTfrase"/>
</dbReference>
<dbReference type="GO" id="GO:0044027">
    <property type="term" value="P:negative regulation of gene expression via chromosomal CpG island methylation"/>
    <property type="evidence" value="ECO:0007669"/>
    <property type="project" value="TreeGrafter"/>
</dbReference>
<dbReference type="InterPro" id="IPR050390">
    <property type="entry name" value="C5-Methyltransferase"/>
</dbReference>
<dbReference type="AlphaFoldDB" id="L5KDT4"/>
<dbReference type="GO" id="GO:0005634">
    <property type="term" value="C:nucleus"/>
    <property type="evidence" value="ECO:0007669"/>
    <property type="project" value="TreeGrafter"/>
</dbReference>
<dbReference type="PANTHER" id="PTHR10629">
    <property type="entry name" value="CYTOSINE-SPECIFIC METHYLTRANSFERASE"/>
    <property type="match status" value="1"/>
</dbReference>
<proteinExistence type="predicted"/>
<evidence type="ECO:0000313" key="6">
    <source>
        <dbReference type="Proteomes" id="UP000010552"/>
    </source>
</evidence>
<protein>
    <recommendedName>
        <fullName evidence="1">DNA (cytosine-5-)-methyltransferase</fullName>
        <ecNumber evidence="1">2.1.1.37</ecNumber>
    </recommendedName>
</protein>
<keyword evidence="2 5" id="KW-0489">Methyltransferase</keyword>
<evidence type="ECO:0000256" key="3">
    <source>
        <dbReference type="ARBA" id="ARBA00022679"/>
    </source>
</evidence>
<dbReference type="InterPro" id="IPR031303">
    <property type="entry name" value="C5_meth_CS"/>
</dbReference>
<accession>L5KDT4</accession>
<dbReference type="GO" id="GO:0032259">
    <property type="term" value="P:methylation"/>
    <property type="evidence" value="ECO:0007669"/>
    <property type="project" value="UniProtKB-KW"/>
</dbReference>
<dbReference type="Pfam" id="PF00145">
    <property type="entry name" value="DNA_methylase"/>
    <property type="match status" value="1"/>
</dbReference>
<keyword evidence="4" id="KW-0949">S-adenosyl-L-methionine</keyword>
<dbReference type="GO" id="GO:0003677">
    <property type="term" value="F:DNA binding"/>
    <property type="evidence" value="ECO:0007669"/>
    <property type="project" value="TreeGrafter"/>
</dbReference>
<gene>
    <name evidence="5" type="ORF">PAL_GLEAN10021501</name>
</gene>
<evidence type="ECO:0000256" key="4">
    <source>
        <dbReference type="ARBA" id="ARBA00022691"/>
    </source>
</evidence>
<evidence type="ECO:0000256" key="2">
    <source>
        <dbReference type="ARBA" id="ARBA00022603"/>
    </source>
</evidence>
<keyword evidence="6" id="KW-1185">Reference proteome</keyword>
<organism evidence="5 6">
    <name type="scientific">Pteropus alecto</name>
    <name type="common">Black flying fox</name>
    <dbReference type="NCBI Taxonomy" id="9402"/>
    <lineage>
        <taxon>Eukaryota</taxon>
        <taxon>Metazoa</taxon>
        <taxon>Chordata</taxon>
        <taxon>Craniata</taxon>
        <taxon>Vertebrata</taxon>
        <taxon>Euteleostomi</taxon>
        <taxon>Mammalia</taxon>
        <taxon>Eutheria</taxon>
        <taxon>Laurasiatheria</taxon>
        <taxon>Chiroptera</taxon>
        <taxon>Yinpterochiroptera</taxon>
        <taxon>Pteropodoidea</taxon>
        <taxon>Pteropodidae</taxon>
        <taxon>Pteropodinae</taxon>
        <taxon>Pteropus</taxon>
    </lineage>
</organism>
<dbReference type="PROSITE" id="PS00095">
    <property type="entry name" value="C5_MTASE_2"/>
    <property type="match status" value="1"/>
</dbReference>
<dbReference type="EC" id="2.1.1.37" evidence="1"/>
<evidence type="ECO:0000256" key="1">
    <source>
        <dbReference type="ARBA" id="ARBA00011975"/>
    </source>
</evidence>
<dbReference type="SUPFAM" id="SSF53335">
    <property type="entry name" value="S-adenosyl-L-methionine-dependent methyltransferases"/>
    <property type="match status" value="1"/>
</dbReference>
<keyword evidence="3 5" id="KW-0808">Transferase</keyword>
<sequence length="122" mass="13543">MDKEKVVPPPTPTLCKTGLYGRLEWDGFFSTTVTNHEPMGKQGLVLHPKQHHVVSVHECACSRGFPDTYRLFGNIMDKIQQVGNAVPPQLAKAIGLEIKRCMLAKARESASVKIKEDKATKD</sequence>
<dbReference type="GO" id="GO:0003886">
    <property type="term" value="F:DNA (cytosine-5-)-methyltransferase activity"/>
    <property type="evidence" value="ECO:0007669"/>
    <property type="project" value="UniProtKB-EC"/>
</dbReference>